<dbReference type="SUPFAM" id="SSF56219">
    <property type="entry name" value="DNase I-like"/>
    <property type="match status" value="1"/>
</dbReference>
<evidence type="ECO:0000313" key="2">
    <source>
        <dbReference type="EMBL" id="ELU14617.1"/>
    </source>
</evidence>
<feature type="domain" description="Endonuclease/exonuclease/phosphatase" evidence="1">
    <location>
        <begin position="198"/>
        <end position="399"/>
    </location>
</feature>
<dbReference type="OrthoDB" id="7476844at2759"/>
<dbReference type="Gene3D" id="3.60.10.10">
    <property type="entry name" value="Endonuclease/exonuclease/phosphatase"/>
    <property type="match status" value="1"/>
</dbReference>
<evidence type="ECO:0000313" key="3">
    <source>
        <dbReference type="EnsemblMetazoa" id="CapteP211053"/>
    </source>
</evidence>
<reference evidence="3" key="3">
    <citation type="submission" date="2015-06" db="UniProtKB">
        <authorList>
            <consortium name="EnsemblMetazoa"/>
        </authorList>
    </citation>
    <scope>IDENTIFICATION</scope>
</reference>
<reference evidence="2 4" key="2">
    <citation type="journal article" date="2013" name="Nature">
        <title>Insights into bilaterian evolution from three spiralian genomes.</title>
        <authorList>
            <person name="Simakov O."/>
            <person name="Marletaz F."/>
            <person name="Cho S.J."/>
            <person name="Edsinger-Gonzales E."/>
            <person name="Havlak P."/>
            <person name="Hellsten U."/>
            <person name="Kuo D.H."/>
            <person name="Larsson T."/>
            <person name="Lv J."/>
            <person name="Arendt D."/>
            <person name="Savage R."/>
            <person name="Osoegawa K."/>
            <person name="de Jong P."/>
            <person name="Grimwood J."/>
            <person name="Chapman J.A."/>
            <person name="Shapiro H."/>
            <person name="Aerts A."/>
            <person name="Otillar R.P."/>
            <person name="Terry A.Y."/>
            <person name="Boore J.L."/>
            <person name="Grigoriev I.V."/>
            <person name="Lindberg D.R."/>
            <person name="Seaver E.C."/>
            <person name="Weisblat D.A."/>
            <person name="Putnam N.H."/>
            <person name="Rokhsar D.S."/>
        </authorList>
    </citation>
    <scope>NUCLEOTIDE SEQUENCE</scope>
    <source>
        <strain evidence="2 4">I ESC-2004</strain>
    </source>
</reference>
<accession>R7V7Z7</accession>
<dbReference type="AlphaFoldDB" id="R7V7Z7"/>
<dbReference type="InterPro" id="IPR005135">
    <property type="entry name" value="Endo/exonuclease/phosphatase"/>
</dbReference>
<dbReference type="HOGENOM" id="CLU_018889_0_0_1"/>
<protein>
    <recommendedName>
        <fullName evidence="1">Endonuclease/exonuclease/phosphatase domain-containing protein</fullName>
    </recommendedName>
</protein>
<organism evidence="2">
    <name type="scientific">Capitella teleta</name>
    <name type="common">Polychaete worm</name>
    <dbReference type="NCBI Taxonomy" id="283909"/>
    <lineage>
        <taxon>Eukaryota</taxon>
        <taxon>Metazoa</taxon>
        <taxon>Spiralia</taxon>
        <taxon>Lophotrochozoa</taxon>
        <taxon>Annelida</taxon>
        <taxon>Polychaeta</taxon>
        <taxon>Sedentaria</taxon>
        <taxon>Scolecida</taxon>
        <taxon>Capitellidae</taxon>
        <taxon>Capitella</taxon>
    </lineage>
</organism>
<gene>
    <name evidence="2" type="ORF">CAPTEDRAFT_211053</name>
</gene>
<sequence>MGVQYEVNELLCFAAHHMQRIDECEITAAIIEYYPAECIAAAKKVLWDCYVVDLPCFEKRISSRTRPSHHKEAEDIMKGLKCIDSKYPMGDWPTMFVALDLNELPRWKPGEANAAFHLERIIMLERKLRRAEYFVFRVDPELSVETVKQHITDGGVTVVEIERMSQDNAVTQSFRVLVNVDDPNKLYNEDFWGDGGFKRSKLYIKDILTMRQPDILCLQETWLINETAGLIAVDTDYLHVHKSGMDSRQEVIMGRPKGGTAILYRSDFGKKVSHVDVPSSRACAVVLTENSLRMMLLCVYMPCDNYSTSVVDPEFDDVLHCIDTIMYANPCHEYVVCGDFKVSFTRNNAHSRRLEEFLQWYGLSKCWDSPISNMSNTYQNFSLNQFSCIDHICLSNRVFSSIESCEVISDPTNPSNHSALAVKVCQQGVLKFTKEGQAAWGQSVQRRKWNVATLEQVREYKAALDRRLAPLMRKLDDETVSCLNLGCTSAAHDNAIESLCSEIVNACLDSGLECIPAKKPGWGGEVAGWNKFVQPAKDRSLFWHWIWCECGRPNIGALYEAMKRSRHQYHYAVRLVRKNEFATKKNSLAEKIKSGADFWRELQKINPCSKMTPQAIGDADSPQEIADMFGKKYSELYTSVPTDANEMA</sequence>
<dbReference type="EMBL" id="AMQN01000705">
    <property type="status" value="NOT_ANNOTATED_CDS"/>
    <property type="molecule type" value="Genomic_DNA"/>
</dbReference>
<dbReference type="Pfam" id="PF03372">
    <property type="entry name" value="Exo_endo_phos"/>
    <property type="match status" value="1"/>
</dbReference>
<dbReference type="EMBL" id="KB294417">
    <property type="protein sequence ID" value="ELU14617.1"/>
    <property type="molecule type" value="Genomic_DNA"/>
</dbReference>
<dbReference type="InterPro" id="IPR036691">
    <property type="entry name" value="Endo/exonu/phosph_ase_sf"/>
</dbReference>
<dbReference type="GO" id="GO:0003824">
    <property type="term" value="F:catalytic activity"/>
    <property type="evidence" value="ECO:0007669"/>
    <property type="project" value="InterPro"/>
</dbReference>
<dbReference type="EnsemblMetazoa" id="CapteT211053">
    <property type="protein sequence ID" value="CapteP211053"/>
    <property type="gene ID" value="CapteG211053"/>
</dbReference>
<evidence type="ECO:0000259" key="1">
    <source>
        <dbReference type="Pfam" id="PF03372"/>
    </source>
</evidence>
<keyword evidence="4" id="KW-1185">Reference proteome</keyword>
<evidence type="ECO:0000313" key="4">
    <source>
        <dbReference type="Proteomes" id="UP000014760"/>
    </source>
</evidence>
<dbReference type="Proteomes" id="UP000014760">
    <property type="component" value="Unassembled WGS sequence"/>
</dbReference>
<name>R7V7Z7_CAPTE</name>
<reference evidence="4" key="1">
    <citation type="submission" date="2012-12" db="EMBL/GenBank/DDBJ databases">
        <authorList>
            <person name="Hellsten U."/>
            <person name="Grimwood J."/>
            <person name="Chapman J.A."/>
            <person name="Shapiro H."/>
            <person name="Aerts A."/>
            <person name="Otillar R.P."/>
            <person name="Terry A.Y."/>
            <person name="Boore J.L."/>
            <person name="Simakov O."/>
            <person name="Marletaz F."/>
            <person name="Cho S.-J."/>
            <person name="Edsinger-Gonzales E."/>
            <person name="Havlak P."/>
            <person name="Kuo D.-H."/>
            <person name="Larsson T."/>
            <person name="Lv J."/>
            <person name="Arendt D."/>
            <person name="Savage R."/>
            <person name="Osoegawa K."/>
            <person name="de Jong P."/>
            <person name="Lindberg D.R."/>
            <person name="Seaver E.C."/>
            <person name="Weisblat D.A."/>
            <person name="Putnam N.H."/>
            <person name="Grigoriev I.V."/>
            <person name="Rokhsar D.S."/>
        </authorList>
    </citation>
    <scope>NUCLEOTIDE SEQUENCE</scope>
    <source>
        <strain evidence="4">I ESC-2004</strain>
    </source>
</reference>
<proteinExistence type="predicted"/>